<evidence type="ECO:0000313" key="2">
    <source>
        <dbReference type="Proteomes" id="UP001151760"/>
    </source>
</evidence>
<dbReference type="EMBL" id="BQNB010015149">
    <property type="protein sequence ID" value="GJT36563.1"/>
    <property type="molecule type" value="Genomic_DNA"/>
</dbReference>
<reference evidence="1" key="1">
    <citation type="journal article" date="2022" name="Int. J. Mol. Sci.">
        <title>Draft Genome of Tanacetum Coccineum: Genomic Comparison of Closely Related Tanacetum-Family Plants.</title>
        <authorList>
            <person name="Yamashiro T."/>
            <person name="Shiraishi A."/>
            <person name="Nakayama K."/>
            <person name="Satake H."/>
        </authorList>
    </citation>
    <scope>NUCLEOTIDE SEQUENCE</scope>
</reference>
<evidence type="ECO:0000313" key="1">
    <source>
        <dbReference type="EMBL" id="GJT36563.1"/>
    </source>
</evidence>
<keyword evidence="2" id="KW-1185">Reference proteome</keyword>
<dbReference type="Proteomes" id="UP001151760">
    <property type="component" value="Unassembled WGS sequence"/>
</dbReference>
<accession>A0ABQ5DC76</accession>
<organism evidence="1 2">
    <name type="scientific">Tanacetum coccineum</name>
    <dbReference type="NCBI Taxonomy" id="301880"/>
    <lineage>
        <taxon>Eukaryota</taxon>
        <taxon>Viridiplantae</taxon>
        <taxon>Streptophyta</taxon>
        <taxon>Embryophyta</taxon>
        <taxon>Tracheophyta</taxon>
        <taxon>Spermatophyta</taxon>
        <taxon>Magnoliopsida</taxon>
        <taxon>eudicotyledons</taxon>
        <taxon>Gunneridae</taxon>
        <taxon>Pentapetalae</taxon>
        <taxon>asterids</taxon>
        <taxon>campanulids</taxon>
        <taxon>Asterales</taxon>
        <taxon>Asteraceae</taxon>
        <taxon>Asteroideae</taxon>
        <taxon>Anthemideae</taxon>
        <taxon>Anthemidinae</taxon>
        <taxon>Tanacetum</taxon>
    </lineage>
</organism>
<reference evidence="1" key="2">
    <citation type="submission" date="2022-01" db="EMBL/GenBank/DDBJ databases">
        <authorList>
            <person name="Yamashiro T."/>
            <person name="Shiraishi A."/>
            <person name="Satake H."/>
            <person name="Nakayama K."/>
        </authorList>
    </citation>
    <scope>NUCLEOTIDE SEQUENCE</scope>
</reference>
<gene>
    <name evidence="1" type="ORF">Tco_0926982</name>
</gene>
<sequence>MATFEILDQLTKVADSSRLQDCMKVWFVQKRAEEKAFAGFLRDQCVGLRMTNSKNQMLIAKLEALGERGDVVRCLDHMREIVARDSVKLRVLEQLLVGTHVGIGLKDSYVADMEENEYGFMSPGILLLLSFHG</sequence>
<proteinExistence type="predicted"/>
<name>A0ABQ5DC76_9ASTR</name>
<protein>
    <submittedName>
        <fullName evidence="1">Uncharacterized protein</fullName>
    </submittedName>
</protein>
<comment type="caution">
    <text evidence="1">The sequence shown here is derived from an EMBL/GenBank/DDBJ whole genome shotgun (WGS) entry which is preliminary data.</text>
</comment>